<sequence length="221" mass="25070">MSKKIAQFLCFIVAVITMQTSVNAQTTEIANFRTSLSSKTDFESIPTGRKLSYAFRALSISIYDLGLTDVEYDLINLAANGTPPRDRSFAEYTQACEFHESQTSQELPVNINYIAQVIANADQYEIEDKYSFLEEVFNKMSLRGKELVLEHIESLRDTNHLGTSRFNWIAVAQIDPDGLRSSFVRSCDNLSSNIESYEYEKTNPVGTLMPIRGEEVIYEDQ</sequence>
<dbReference type="Proteomes" id="UP000218327">
    <property type="component" value="Unassembled WGS sequence"/>
</dbReference>
<proteinExistence type="predicted"/>
<organism evidence="2 3">
    <name type="scientific">SAR86 cluster bacterium</name>
    <dbReference type="NCBI Taxonomy" id="2030880"/>
    <lineage>
        <taxon>Bacteria</taxon>
        <taxon>Pseudomonadati</taxon>
        <taxon>Pseudomonadota</taxon>
        <taxon>Gammaproteobacteria</taxon>
        <taxon>SAR86 cluster</taxon>
    </lineage>
</organism>
<comment type="caution">
    <text evidence="2">The sequence shown here is derived from an EMBL/GenBank/DDBJ whole genome shotgun (WGS) entry which is preliminary data.</text>
</comment>
<gene>
    <name evidence="2" type="ORF">COA96_16225</name>
</gene>
<evidence type="ECO:0008006" key="4">
    <source>
        <dbReference type="Google" id="ProtNLM"/>
    </source>
</evidence>
<reference evidence="3" key="1">
    <citation type="submission" date="2017-08" db="EMBL/GenBank/DDBJ databases">
        <title>A dynamic microbial community with high functional redundancy inhabits the cold, oxic subseafloor aquifer.</title>
        <authorList>
            <person name="Tully B.J."/>
            <person name="Wheat C.G."/>
            <person name="Glazer B.T."/>
            <person name="Huber J.A."/>
        </authorList>
    </citation>
    <scope>NUCLEOTIDE SEQUENCE [LARGE SCALE GENOMIC DNA]</scope>
</reference>
<feature type="signal peptide" evidence="1">
    <location>
        <begin position="1"/>
        <end position="24"/>
    </location>
</feature>
<evidence type="ECO:0000313" key="2">
    <source>
        <dbReference type="EMBL" id="PCJ19464.1"/>
    </source>
</evidence>
<name>A0A2A5AJJ2_9GAMM</name>
<dbReference type="AlphaFoldDB" id="A0A2A5AJJ2"/>
<dbReference type="EMBL" id="NVVJ01000088">
    <property type="protein sequence ID" value="PCJ19464.1"/>
    <property type="molecule type" value="Genomic_DNA"/>
</dbReference>
<evidence type="ECO:0000313" key="3">
    <source>
        <dbReference type="Proteomes" id="UP000218327"/>
    </source>
</evidence>
<accession>A0A2A5AJJ2</accession>
<evidence type="ECO:0000256" key="1">
    <source>
        <dbReference type="SAM" id="SignalP"/>
    </source>
</evidence>
<feature type="chain" id="PRO_5012856671" description="DUF4919 domain-containing protein" evidence="1">
    <location>
        <begin position="25"/>
        <end position="221"/>
    </location>
</feature>
<keyword evidence="1" id="KW-0732">Signal</keyword>
<protein>
    <recommendedName>
        <fullName evidence="4">DUF4919 domain-containing protein</fullName>
    </recommendedName>
</protein>